<comment type="pathway">
    <text evidence="1">Lipid metabolism.</text>
</comment>
<dbReference type="InterPro" id="IPR014030">
    <property type="entry name" value="Ketoacyl_synth_N"/>
</dbReference>
<reference evidence="6 7" key="1">
    <citation type="submission" date="2019-05" db="EMBL/GenBank/DDBJ databases">
        <title>Complete genome sequence of Izhakiella calystegiae KSNA2, an endophyte isolated from beach morning glory (Calystegia soldanella).</title>
        <authorList>
            <person name="Jiang L."/>
            <person name="Jeong J.C."/>
            <person name="Kim C.Y."/>
            <person name="Kim D.H."/>
            <person name="Kim S.W."/>
            <person name="Lee j."/>
        </authorList>
    </citation>
    <scope>NUCLEOTIDE SEQUENCE [LARGE SCALE GENOMIC DNA]</scope>
    <source>
        <strain evidence="6 7">KSNA2</strain>
    </source>
</reference>
<evidence type="ECO:0000256" key="4">
    <source>
        <dbReference type="RuleBase" id="RU003694"/>
    </source>
</evidence>
<sequence>MNNVAITGYGTVVRKLLTPERLFNLLAEGETLLCEDERLKNLGVSQVPSVALNDIERKIIVEKLRRHGILLQYDSIVQAMALSAIIDALEMSQLLVSDLSSLNQELFFANNKLLPSIEKVYLHAEDKSIDVRSGDIDIEEQCEVPQATVFFREIANYLKSPFPPRIYSDACTAGMSALYSAFLSIRHGLCDVAIVCASEEATHPLVQLLFKKVGALYNGKFSQPDEASRAFDKARNGCVLADASACLILESQSHALARKVRPLIEIKGMYRNSEAHKMTSSDENGVNYLETMANALRDAGMAPEDIHHINAHGTSTVSNDQAESKAIASLFTSHCPPVISTKSALGHSLGVSGLLECILSCESILHDTMLPSLNFHEQSAKDGRILINTQTRRNARVNTVLSNSFGFGGENCSAVLARAGIYS</sequence>
<dbReference type="AlphaFoldDB" id="A0A4P8YH36"/>
<accession>A0A4P8YH36</accession>
<dbReference type="InterPro" id="IPR014031">
    <property type="entry name" value="Ketoacyl_synth_C"/>
</dbReference>
<organism evidence="6 7">
    <name type="scientific">Jejubacter calystegiae</name>
    <dbReference type="NCBI Taxonomy" id="2579935"/>
    <lineage>
        <taxon>Bacteria</taxon>
        <taxon>Pseudomonadati</taxon>
        <taxon>Pseudomonadota</taxon>
        <taxon>Gammaproteobacteria</taxon>
        <taxon>Enterobacterales</taxon>
        <taxon>Enterobacteriaceae</taxon>
        <taxon>Jejubacter</taxon>
    </lineage>
</organism>
<dbReference type="Pfam" id="PF02801">
    <property type="entry name" value="Ketoacyl-synt_C"/>
    <property type="match status" value="1"/>
</dbReference>
<dbReference type="InterPro" id="IPR016039">
    <property type="entry name" value="Thiolase-like"/>
</dbReference>
<evidence type="ECO:0000313" key="6">
    <source>
        <dbReference type="EMBL" id="QCT19979.1"/>
    </source>
</evidence>
<feature type="domain" description="Ketosynthase family 3 (KS3)" evidence="5">
    <location>
        <begin position="1"/>
        <end position="418"/>
    </location>
</feature>
<protein>
    <recommendedName>
        <fullName evidence="5">Ketosynthase family 3 (KS3) domain-containing protein</fullName>
    </recommendedName>
</protein>
<evidence type="ECO:0000256" key="1">
    <source>
        <dbReference type="ARBA" id="ARBA00005189"/>
    </source>
</evidence>
<dbReference type="InterPro" id="IPR000794">
    <property type="entry name" value="Beta-ketoacyl_synthase"/>
</dbReference>
<dbReference type="PROSITE" id="PS52004">
    <property type="entry name" value="KS3_2"/>
    <property type="match status" value="1"/>
</dbReference>
<name>A0A4P8YH36_9ENTR</name>
<evidence type="ECO:0000256" key="2">
    <source>
        <dbReference type="ARBA" id="ARBA00008467"/>
    </source>
</evidence>
<evidence type="ECO:0000313" key="7">
    <source>
        <dbReference type="Proteomes" id="UP000302163"/>
    </source>
</evidence>
<dbReference type="PANTHER" id="PTHR11712:SF347">
    <property type="entry name" value="BETA KETOACYL-ACYL CARRIER PROTEIN SYNTHASE"/>
    <property type="match status" value="1"/>
</dbReference>
<proteinExistence type="inferred from homology"/>
<dbReference type="PANTHER" id="PTHR11712">
    <property type="entry name" value="POLYKETIDE SYNTHASE-RELATED"/>
    <property type="match status" value="1"/>
</dbReference>
<dbReference type="SUPFAM" id="SSF53901">
    <property type="entry name" value="Thiolase-like"/>
    <property type="match status" value="2"/>
</dbReference>
<dbReference type="Proteomes" id="UP000302163">
    <property type="component" value="Chromosome"/>
</dbReference>
<dbReference type="RefSeq" id="WP_138095856.1">
    <property type="nucleotide sequence ID" value="NZ_CP040428.1"/>
</dbReference>
<dbReference type="Gene3D" id="3.40.47.10">
    <property type="match status" value="1"/>
</dbReference>
<keyword evidence="3 4" id="KW-0808">Transferase</keyword>
<keyword evidence="7" id="KW-1185">Reference proteome</keyword>
<dbReference type="GO" id="GO:0006633">
    <property type="term" value="P:fatty acid biosynthetic process"/>
    <property type="evidence" value="ECO:0007669"/>
    <property type="project" value="TreeGrafter"/>
</dbReference>
<dbReference type="EMBL" id="CP040428">
    <property type="protein sequence ID" value="QCT19979.1"/>
    <property type="molecule type" value="Genomic_DNA"/>
</dbReference>
<dbReference type="KEGG" id="izh:FEM41_10090"/>
<gene>
    <name evidence="6" type="ORF">FEM41_10090</name>
</gene>
<dbReference type="InterPro" id="IPR020841">
    <property type="entry name" value="PKS_Beta-ketoAc_synthase_dom"/>
</dbReference>
<evidence type="ECO:0000256" key="3">
    <source>
        <dbReference type="ARBA" id="ARBA00022679"/>
    </source>
</evidence>
<dbReference type="OrthoDB" id="9808669at2"/>
<dbReference type="Pfam" id="PF00109">
    <property type="entry name" value="ketoacyl-synt"/>
    <property type="match status" value="1"/>
</dbReference>
<dbReference type="GO" id="GO:0004315">
    <property type="term" value="F:3-oxoacyl-[acyl-carrier-protein] synthase activity"/>
    <property type="evidence" value="ECO:0007669"/>
    <property type="project" value="TreeGrafter"/>
</dbReference>
<evidence type="ECO:0000259" key="5">
    <source>
        <dbReference type="PROSITE" id="PS52004"/>
    </source>
</evidence>
<comment type="similarity">
    <text evidence="2 4">Belongs to the thiolase-like superfamily. Beta-ketoacyl-ACP synthases family.</text>
</comment>
<dbReference type="SMART" id="SM00825">
    <property type="entry name" value="PKS_KS"/>
    <property type="match status" value="1"/>
</dbReference>